<dbReference type="GO" id="GO:0016197">
    <property type="term" value="P:endosomal transport"/>
    <property type="evidence" value="ECO:0007669"/>
    <property type="project" value="TreeGrafter"/>
</dbReference>
<dbReference type="EnsemblMetazoa" id="CapteT215618">
    <property type="protein sequence ID" value="CapteP215618"/>
    <property type="gene ID" value="CapteG215618"/>
</dbReference>
<reference evidence="4" key="1">
    <citation type="submission" date="2012-12" db="EMBL/GenBank/DDBJ databases">
        <authorList>
            <person name="Hellsten U."/>
            <person name="Grimwood J."/>
            <person name="Chapman J.A."/>
            <person name="Shapiro H."/>
            <person name="Aerts A."/>
            <person name="Otillar R.P."/>
            <person name="Terry A.Y."/>
            <person name="Boore J.L."/>
            <person name="Simakov O."/>
            <person name="Marletaz F."/>
            <person name="Cho S.-J."/>
            <person name="Edsinger-Gonzales E."/>
            <person name="Havlak P."/>
            <person name="Kuo D.-H."/>
            <person name="Larsson T."/>
            <person name="Lv J."/>
            <person name="Arendt D."/>
            <person name="Savage R."/>
            <person name="Osoegawa K."/>
            <person name="de Jong P."/>
            <person name="Lindberg D.R."/>
            <person name="Seaver E.C."/>
            <person name="Weisblat D.A."/>
            <person name="Putnam N.H."/>
            <person name="Grigoriev I.V."/>
            <person name="Rokhsar D.S."/>
        </authorList>
    </citation>
    <scope>NUCLEOTIDE SEQUENCE</scope>
    <source>
        <strain evidence="4">I ESC-2004</strain>
    </source>
</reference>
<gene>
    <name evidence="2" type="ORF">CAPTEDRAFT_215618</name>
</gene>
<dbReference type="InterPro" id="IPR006342">
    <property type="entry name" value="FkbM_mtfrase"/>
</dbReference>
<dbReference type="EMBL" id="KB297016">
    <property type="protein sequence ID" value="ELU11063.1"/>
    <property type="molecule type" value="Genomic_DNA"/>
</dbReference>
<dbReference type="InterPro" id="IPR053202">
    <property type="entry name" value="EGF_Rcpt_Signaling_Reg"/>
</dbReference>
<protein>
    <recommendedName>
        <fullName evidence="1">Methyltransferase FkbM domain-containing protein</fullName>
    </recommendedName>
</protein>
<reference evidence="2 4" key="2">
    <citation type="journal article" date="2013" name="Nature">
        <title>Insights into bilaterian evolution from three spiralian genomes.</title>
        <authorList>
            <person name="Simakov O."/>
            <person name="Marletaz F."/>
            <person name="Cho S.J."/>
            <person name="Edsinger-Gonzales E."/>
            <person name="Havlak P."/>
            <person name="Hellsten U."/>
            <person name="Kuo D.H."/>
            <person name="Larsson T."/>
            <person name="Lv J."/>
            <person name="Arendt D."/>
            <person name="Savage R."/>
            <person name="Osoegawa K."/>
            <person name="de Jong P."/>
            <person name="Grimwood J."/>
            <person name="Chapman J.A."/>
            <person name="Shapiro H."/>
            <person name="Aerts A."/>
            <person name="Otillar R.P."/>
            <person name="Terry A.Y."/>
            <person name="Boore J.L."/>
            <person name="Grigoriev I.V."/>
            <person name="Lindberg D.R."/>
            <person name="Seaver E.C."/>
            <person name="Weisblat D.A."/>
            <person name="Putnam N.H."/>
            <person name="Rokhsar D.S."/>
        </authorList>
    </citation>
    <scope>NUCLEOTIDE SEQUENCE</scope>
    <source>
        <strain evidence="2 4">I ESC-2004</strain>
    </source>
</reference>
<dbReference type="SUPFAM" id="SSF53335">
    <property type="entry name" value="S-adenosyl-L-methionine-dependent methyltransferases"/>
    <property type="match status" value="1"/>
</dbReference>
<proteinExistence type="predicted"/>
<dbReference type="PANTHER" id="PTHR34009:SF2">
    <property type="entry name" value="PROTEIN STAR"/>
    <property type="match status" value="1"/>
</dbReference>
<dbReference type="GO" id="GO:0005886">
    <property type="term" value="C:plasma membrane"/>
    <property type="evidence" value="ECO:0007669"/>
    <property type="project" value="TreeGrafter"/>
</dbReference>
<evidence type="ECO:0000313" key="3">
    <source>
        <dbReference type="EnsemblMetazoa" id="CapteP215618"/>
    </source>
</evidence>
<dbReference type="OrthoDB" id="6352234at2759"/>
<dbReference type="Gene3D" id="3.40.50.150">
    <property type="entry name" value="Vaccinia Virus protein VP39"/>
    <property type="match status" value="1"/>
</dbReference>
<dbReference type="GO" id="GO:0005789">
    <property type="term" value="C:endoplasmic reticulum membrane"/>
    <property type="evidence" value="ECO:0007669"/>
    <property type="project" value="TreeGrafter"/>
</dbReference>
<dbReference type="GO" id="GO:0031902">
    <property type="term" value="C:late endosome membrane"/>
    <property type="evidence" value="ECO:0007669"/>
    <property type="project" value="TreeGrafter"/>
</dbReference>
<dbReference type="AlphaFoldDB" id="R7UWT0"/>
<dbReference type="PANTHER" id="PTHR34009">
    <property type="entry name" value="PROTEIN STAR"/>
    <property type="match status" value="1"/>
</dbReference>
<dbReference type="HOGENOM" id="CLU_062907_0_1_1"/>
<evidence type="ECO:0000313" key="4">
    <source>
        <dbReference type="Proteomes" id="UP000014760"/>
    </source>
</evidence>
<evidence type="ECO:0000313" key="2">
    <source>
        <dbReference type="EMBL" id="ELU11063.1"/>
    </source>
</evidence>
<dbReference type="InterPro" id="IPR029063">
    <property type="entry name" value="SAM-dependent_MTases_sf"/>
</dbReference>
<evidence type="ECO:0000259" key="1">
    <source>
        <dbReference type="Pfam" id="PF05050"/>
    </source>
</evidence>
<feature type="domain" description="Methyltransferase FkbM" evidence="1">
    <location>
        <begin position="125"/>
        <end position="274"/>
    </location>
</feature>
<dbReference type="EMBL" id="AMQN01005875">
    <property type="status" value="NOT_ANNOTATED_CDS"/>
    <property type="molecule type" value="Genomic_DNA"/>
</dbReference>
<keyword evidence="4" id="KW-1185">Reference proteome</keyword>
<accession>R7UWT0</accession>
<dbReference type="GO" id="GO:0005794">
    <property type="term" value="C:Golgi apparatus"/>
    <property type="evidence" value="ECO:0007669"/>
    <property type="project" value="TreeGrafter"/>
</dbReference>
<name>R7UWT0_CAPTE</name>
<dbReference type="Pfam" id="PF05050">
    <property type="entry name" value="Methyltransf_21"/>
    <property type="match status" value="1"/>
</dbReference>
<organism evidence="2">
    <name type="scientific">Capitella teleta</name>
    <name type="common">Polychaete worm</name>
    <dbReference type="NCBI Taxonomy" id="283909"/>
    <lineage>
        <taxon>Eukaryota</taxon>
        <taxon>Metazoa</taxon>
        <taxon>Spiralia</taxon>
        <taxon>Lophotrochozoa</taxon>
        <taxon>Annelida</taxon>
        <taxon>Polychaeta</taxon>
        <taxon>Sedentaria</taxon>
        <taxon>Scolecida</taxon>
        <taxon>Capitellidae</taxon>
        <taxon>Capitella</taxon>
    </lineage>
</organism>
<dbReference type="OMA" id="EEYANTH"/>
<sequence length="300" mass="34397">MKLLRISKSASFGLLFTLFLGIHLVLIRREISLCATPCPHARAIKPRRVPLDLMPQSRALIVRFNRVAKPETPQDDPDLVSFIRDEILEERRHNVPKLSYPLYQTPQAAVVNDILKNKSDGFFVECGAFDGERSSNTIWLEHQLQWRGLLVEMDPSYYLQLRGKNRNSYTANACLSPEPYPLTLPFVDMQGGDGVITRRRTKQPTVDAICLPFFSIMLAMNVTHIDYFSLDVEGQEFAVLKTIPFDKIDISVISVEYLHTKKVAMRKFMEGKGYTTAKTLEFSNPAISQWSYDYIFVKNR</sequence>
<reference evidence="3" key="3">
    <citation type="submission" date="2015-06" db="UniProtKB">
        <authorList>
            <consortium name="EnsemblMetazoa"/>
        </authorList>
    </citation>
    <scope>IDENTIFICATION</scope>
</reference>
<dbReference type="Proteomes" id="UP000014760">
    <property type="component" value="Unassembled WGS sequence"/>
</dbReference>
<dbReference type="GO" id="GO:0006888">
    <property type="term" value="P:endoplasmic reticulum to Golgi vesicle-mediated transport"/>
    <property type="evidence" value="ECO:0007669"/>
    <property type="project" value="TreeGrafter"/>
</dbReference>